<evidence type="ECO:0000256" key="1">
    <source>
        <dbReference type="ARBA" id="ARBA00001974"/>
    </source>
</evidence>
<dbReference type="EMBL" id="MLJW01000006">
    <property type="protein sequence ID" value="OIR16725.1"/>
    <property type="molecule type" value="Genomic_DNA"/>
</dbReference>
<evidence type="ECO:0000256" key="4">
    <source>
        <dbReference type="ARBA" id="ARBA00022630"/>
    </source>
</evidence>
<keyword evidence="5" id="KW-0274">FAD</keyword>
<reference evidence="10" key="1">
    <citation type="submission" date="2016-10" db="EMBL/GenBank/DDBJ databases">
        <title>Sequence of Gallionella enrichment culture.</title>
        <authorList>
            <person name="Poehlein A."/>
            <person name="Muehling M."/>
            <person name="Daniel R."/>
        </authorList>
    </citation>
    <scope>NUCLEOTIDE SEQUENCE</scope>
</reference>
<dbReference type="InterPro" id="IPR041364">
    <property type="entry name" value="Rbx-bd"/>
</dbReference>
<name>A0A1J5TK96_9ZZZZ</name>
<organism evidence="10">
    <name type="scientific">mine drainage metagenome</name>
    <dbReference type="NCBI Taxonomy" id="410659"/>
    <lineage>
        <taxon>unclassified sequences</taxon>
        <taxon>metagenomes</taxon>
        <taxon>ecological metagenomes</taxon>
    </lineage>
</organism>
<protein>
    <submittedName>
        <fullName evidence="10">Rubredoxin-NAD(+) reductase</fullName>
        <ecNumber evidence="10">1.18.1.1</ecNumber>
    </submittedName>
</protein>
<dbReference type="InterPro" id="IPR023753">
    <property type="entry name" value="FAD/NAD-binding_dom"/>
</dbReference>
<evidence type="ECO:0000256" key="3">
    <source>
        <dbReference type="ARBA" id="ARBA00022490"/>
    </source>
</evidence>
<accession>A0A1J5TK96</accession>
<evidence type="ECO:0000256" key="2">
    <source>
        <dbReference type="ARBA" id="ARBA00004496"/>
    </source>
</evidence>
<evidence type="ECO:0000259" key="9">
    <source>
        <dbReference type="Pfam" id="PF18113"/>
    </source>
</evidence>
<keyword evidence="3" id="KW-0963">Cytoplasm</keyword>
<gene>
    <name evidence="10" type="primary">rubB_1</name>
    <name evidence="10" type="ORF">GALL_25440</name>
</gene>
<sequence length="382" mass="39786">MESIVVLGSGLAGYTVVRELRKQDGDIAVTLVSRDDGDFYSKPMLSNAYAQRKDAAGLVQMPAVQMAKQLGIELRSRCEASAIDTTNKRLHTTQGVLAYDRLVLAAGADPIRIPLQGDATDAVLSVNDIADYARFRAATEGVKHIAIMGGGLIGCEFANDLAAAGFAVSVIDPGAYPLASLMPEQAGMRLLQPLAALGVDWRFGVSVSSVDAAPAGYALTLSDGSCLQTGLVLSAVGLRPRTALAKAAGLAVNRGVVVNASLRSSERDIFALGDCAEIAGRVQPFVLPIMHAARALAKTLAGVETPAAFPVMPVVVKTPAHPVAVLPVARDAAGEWHTLANGNGVKMAFMDAEGRIRGFVLTGEYAGERNEMAKLAIVPGQG</sequence>
<feature type="domain" description="Rubredoxin binding" evidence="9">
    <location>
        <begin position="307"/>
        <end position="374"/>
    </location>
</feature>
<dbReference type="Pfam" id="PF18113">
    <property type="entry name" value="Rbx_binding"/>
    <property type="match status" value="1"/>
</dbReference>
<dbReference type="InterPro" id="IPR036188">
    <property type="entry name" value="FAD/NAD-bd_sf"/>
</dbReference>
<dbReference type="EC" id="1.18.1.1" evidence="10"/>
<evidence type="ECO:0000256" key="7">
    <source>
        <dbReference type="ARBA" id="ARBA00023027"/>
    </source>
</evidence>
<dbReference type="Pfam" id="PF07992">
    <property type="entry name" value="Pyr_redox_2"/>
    <property type="match status" value="1"/>
</dbReference>
<comment type="caution">
    <text evidence="10">The sequence shown here is derived from an EMBL/GenBank/DDBJ whole genome shotgun (WGS) entry which is preliminary data.</text>
</comment>
<evidence type="ECO:0000256" key="6">
    <source>
        <dbReference type="ARBA" id="ARBA00023002"/>
    </source>
</evidence>
<evidence type="ECO:0000313" key="10">
    <source>
        <dbReference type="EMBL" id="OIR16725.1"/>
    </source>
</evidence>
<dbReference type="SUPFAM" id="SSF51905">
    <property type="entry name" value="FAD/NAD(P)-binding domain"/>
    <property type="match status" value="2"/>
</dbReference>
<keyword evidence="4" id="KW-0285">Flavoprotein</keyword>
<dbReference type="Gene3D" id="3.30.390.120">
    <property type="match status" value="1"/>
</dbReference>
<evidence type="ECO:0000259" key="8">
    <source>
        <dbReference type="Pfam" id="PF07992"/>
    </source>
</evidence>
<dbReference type="GO" id="GO:0015044">
    <property type="term" value="F:rubredoxin-NAD+ reductase activity"/>
    <property type="evidence" value="ECO:0007669"/>
    <property type="project" value="UniProtKB-EC"/>
</dbReference>
<dbReference type="PRINTS" id="PR00368">
    <property type="entry name" value="FADPNR"/>
</dbReference>
<dbReference type="PANTHER" id="PTHR43429">
    <property type="entry name" value="PYRIDINE NUCLEOTIDE-DISULFIDE OXIDOREDUCTASE DOMAIN-CONTAINING"/>
    <property type="match status" value="1"/>
</dbReference>
<evidence type="ECO:0000256" key="5">
    <source>
        <dbReference type="ARBA" id="ARBA00022827"/>
    </source>
</evidence>
<dbReference type="AlphaFoldDB" id="A0A1J5TK96"/>
<keyword evidence="6 10" id="KW-0560">Oxidoreductase</keyword>
<dbReference type="PANTHER" id="PTHR43429:SF3">
    <property type="entry name" value="NITRITE REDUCTASE [NAD(P)H]"/>
    <property type="match status" value="1"/>
</dbReference>
<dbReference type="GO" id="GO:0005737">
    <property type="term" value="C:cytoplasm"/>
    <property type="evidence" value="ECO:0007669"/>
    <property type="project" value="UniProtKB-SubCell"/>
</dbReference>
<keyword evidence="7" id="KW-0520">NAD</keyword>
<proteinExistence type="predicted"/>
<feature type="domain" description="FAD/NAD(P)-binding" evidence="8">
    <location>
        <begin position="3"/>
        <end position="283"/>
    </location>
</feature>
<dbReference type="Gene3D" id="3.50.50.60">
    <property type="entry name" value="FAD/NAD(P)-binding domain"/>
    <property type="match status" value="2"/>
</dbReference>
<dbReference type="PRINTS" id="PR00411">
    <property type="entry name" value="PNDRDTASEI"/>
</dbReference>
<comment type="subcellular location">
    <subcellularLocation>
        <location evidence="2">Cytoplasm</location>
    </subcellularLocation>
</comment>
<dbReference type="InterPro" id="IPR050260">
    <property type="entry name" value="FAD-bd_OxRdtase"/>
</dbReference>
<comment type="cofactor">
    <cofactor evidence="1">
        <name>FAD</name>
        <dbReference type="ChEBI" id="CHEBI:57692"/>
    </cofactor>
</comment>